<dbReference type="PROSITE" id="PS01129">
    <property type="entry name" value="PSI_RLU"/>
    <property type="match status" value="1"/>
</dbReference>
<feature type="domain" description="Pseudouridine synthase RsuA/RluA-like" evidence="1">
    <location>
        <begin position="91"/>
        <end position="242"/>
    </location>
</feature>
<reference evidence="2 3" key="1">
    <citation type="submission" date="2021-06" db="EMBL/GenBank/DDBJ databases">
        <title>Rheinheimera indica sp. nov., isolated from deep-sea sediment.</title>
        <authorList>
            <person name="Wang Z."/>
            <person name="Zhang X.-Y."/>
        </authorList>
    </citation>
    <scope>NUCLEOTIDE SEQUENCE [LARGE SCALE GENOMIC DNA]</scope>
    <source>
        <strain evidence="2 3">SM2107</strain>
    </source>
</reference>
<evidence type="ECO:0000313" key="3">
    <source>
        <dbReference type="Proteomes" id="UP000704611"/>
    </source>
</evidence>
<comment type="caution">
    <text evidence="2">The sequence shown here is derived from an EMBL/GenBank/DDBJ whole genome shotgun (WGS) entry which is preliminary data.</text>
</comment>
<protein>
    <submittedName>
        <fullName evidence="2">Pseudouridine synthase</fullName>
    </submittedName>
</protein>
<dbReference type="Proteomes" id="UP000704611">
    <property type="component" value="Unassembled WGS sequence"/>
</dbReference>
<dbReference type="InterPro" id="IPR050188">
    <property type="entry name" value="RluA_PseudoU_synthase"/>
</dbReference>
<dbReference type="InterPro" id="IPR006145">
    <property type="entry name" value="PsdUridine_synth_RsuA/RluA"/>
</dbReference>
<dbReference type="PANTHER" id="PTHR21600">
    <property type="entry name" value="MITOCHONDRIAL RNA PSEUDOURIDINE SYNTHASE"/>
    <property type="match status" value="1"/>
</dbReference>
<gene>
    <name evidence="2" type="ORF">KQY15_10950</name>
</gene>
<dbReference type="InterPro" id="IPR006224">
    <property type="entry name" value="PsdUridine_synth_RluA-like_CS"/>
</dbReference>
<name>A0ABS6MLC5_9GAMM</name>
<proteinExistence type="predicted"/>
<dbReference type="EMBL" id="JAHRID010000004">
    <property type="protein sequence ID" value="MBV2129612.1"/>
    <property type="molecule type" value="Genomic_DNA"/>
</dbReference>
<sequence length="300" mass="33599">MSIARQASEITLPAINGGWDSVLQFLCSQFPFISEAVWRERMASGKVHWFNGDTVTPATPFSPSKRLCYYREVAAEPVIPLVHHIIFQNEHIIVADKPHFLPVTPGGDYVNECLLARLQRETGITDMVPVHRLDRDTAGLVLFSVNPDSRPAYYQLFSQGAIQKQYQAVARLTADAQKAALPQHWHIANRIEKSQPRFINAIVAGEVNAVSDITLVAKAGGLGMFELTPHSGKTHQLRLHMLSLGMPILYDNYYPQLLPKQPPQFATPLQLLAKQLSFTDPINQQLTRFNSKQLLTAWPA</sequence>
<keyword evidence="3" id="KW-1185">Reference proteome</keyword>
<dbReference type="Pfam" id="PF00849">
    <property type="entry name" value="PseudoU_synth_2"/>
    <property type="match status" value="1"/>
</dbReference>
<organism evidence="2 3">
    <name type="scientific">Arsukibacterium indicum</name>
    <dbReference type="NCBI Taxonomy" id="2848612"/>
    <lineage>
        <taxon>Bacteria</taxon>
        <taxon>Pseudomonadati</taxon>
        <taxon>Pseudomonadota</taxon>
        <taxon>Gammaproteobacteria</taxon>
        <taxon>Chromatiales</taxon>
        <taxon>Chromatiaceae</taxon>
        <taxon>Arsukibacterium</taxon>
    </lineage>
</organism>
<evidence type="ECO:0000313" key="2">
    <source>
        <dbReference type="EMBL" id="MBV2129612.1"/>
    </source>
</evidence>
<dbReference type="RefSeq" id="WP_217669234.1">
    <property type="nucleotide sequence ID" value="NZ_JAHRID010000004.1"/>
</dbReference>
<evidence type="ECO:0000259" key="1">
    <source>
        <dbReference type="Pfam" id="PF00849"/>
    </source>
</evidence>
<dbReference type="PANTHER" id="PTHR21600:SF84">
    <property type="entry name" value="PSEUDOURIDINE SYNTHASE RSUA_RLUA-LIKE DOMAIN-CONTAINING PROTEIN"/>
    <property type="match status" value="1"/>
</dbReference>
<accession>A0ABS6MLC5</accession>